<comment type="caution">
    <text evidence="1">The sequence shown here is derived from an EMBL/GenBank/DDBJ whole genome shotgun (WGS) entry which is preliminary data.</text>
</comment>
<accession>A0AAD5SNE8</accession>
<protein>
    <submittedName>
        <fullName evidence="1">Uncharacterized protein</fullName>
    </submittedName>
</protein>
<dbReference type="EMBL" id="JADGJH010005098">
    <property type="protein sequence ID" value="KAJ3082155.1"/>
    <property type="molecule type" value="Genomic_DNA"/>
</dbReference>
<evidence type="ECO:0000313" key="2">
    <source>
        <dbReference type="Proteomes" id="UP001211907"/>
    </source>
</evidence>
<gene>
    <name evidence="1" type="ORF">HK100_009730</name>
</gene>
<keyword evidence="2" id="KW-1185">Reference proteome</keyword>
<organism evidence="1 2">
    <name type="scientific">Physocladia obscura</name>
    <dbReference type="NCBI Taxonomy" id="109957"/>
    <lineage>
        <taxon>Eukaryota</taxon>
        <taxon>Fungi</taxon>
        <taxon>Fungi incertae sedis</taxon>
        <taxon>Chytridiomycota</taxon>
        <taxon>Chytridiomycota incertae sedis</taxon>
        <taxon>Chytridiomycetes</taxon>
        <taxon>Chytridiales</taxon>
        <taxon>Chytriomycetaceae</taxon>
        <taxon>Physocladia</taxon>
    </lineage>
</organism>
<reference evidence="1" key="1">
    <citation type="submission" date="2020-05" db="EMBL/GenBank/DDBJ databases">
        <title>Phylogenomic resolution of chytrid fungi.</title>
        <authorList>
            <person name="Stajich J.E."/>
            <person name="Amses K."/>
            <person name="Simmons R."/>
            <person name="Seto K."/>
            <person name="Myers J."/>
            <person name="Bonds A."/>
            <person name="Quandt C.A."/>
            <person name="Barry K."/>
            <person name="Liu P."/>
            <person name="Grigoriev I."/>
            <person name="Longcore J.E."/>
            <person name="James T.Y."/>
        </authorList>
    </citation>
    <scope>NUCLEOTIDE SEQUENCE</scope>
    <source>
        <strain evidence="1">JEL0513</strain>
    </source>
</reference>
<dbReference type="Proteomes" id="UP001211907">
    <property type="component" value="Unassembled WGS sequence"/>
</dbReference>
<name>A0AAD5SNE8_9FUNG</name>
<proteinExistence type="predicted"/>
<dbReference type="AlphaFoldDB" id="A0AAD5SNE8"/>
<sequence>MTQIQQPHVTQIPAANSIYQHEYPLYITVQPYLDDDSQQEIEMEKKSKVQDLIHKISKEFSVAEANLKLFHYPTGQTEKRRVLSEAANLHNVLSKVKMPSADITFDFAHNGYLAKRVF</sequence>
<evidence type="ECO:0000313" key="1">
    <source>
        <dbReference type="EMBL" id="KAJ3082155.1"/>
    </source>
</evidence>